<feature type="compositionally biased region" description="Basic and acidic residues" evidence="1">
    <location>
        <begin position="125"/>
        <end position="138"/>
    </location>
</feature>
<accession>A0A8S9NVF2</accession>
<evidence type="ECO:0000313" key="3">
    <source>
        <dbReference type="Proteomes" id="UP000712600"/>
    </source>
</evidence>
<protein>
    <submittedName>
        <fullName evidence="2">Uncharacterized protein</fullName>
    </submittedName>
</protein>
<proteinExistence type="predicted"/>
<feature type="region of interest" description="Disordered" evidence="1">
    <location>
        <begin position="290"/>
        <end position="318"/>
    </location>
</feature>
<feature type="region of interest" description="Disordered" evidence="1">
    <location>
        <begin position="199"/>
        <end position="223"/>
    </location>
</feature>
<feature type="region of interest" description="Disordered" evidence="1">
    <location>
        <begin position="76"/>
        <end position="138"/>
    </location>
</feature>
<gene>
    <name evidence="2" type="ORF">F2Q69_00043322</name>
</gene>
<sequence length="503" mass="55684">MADLLYLMAELCVILVAEFNYNLVLQVRVRRMVLKDSIEEMFPKWPGEPNDPQLVSLITDIQAGRFVKGFWEVQGNTQGNAQGKGNEKKKKMKGGVSSEAEPPTKKQKKVKTHNESEDAAAGKGSSEKESSKDLESENKATLTTIVSTLDNISRKFDQIDSRLEAYKLDRNRPLMDQKTIDDRVKALLEERLKVLGVGKIPENNDNPSPPSADKSLSLASPLVQTQQKSVNTPALAATPGKVFGPKKNLAKELDKESGVKRSLAEEFGNVAKATDLDSQHLDFVVVSPTKATKDDKDAKVPAYGRGCRGRRTVKDEDAADKKKVALADDALKRKEKAEAKKKEAEASKKEVELKKKQEAELKKQKQAESKNKKVTPPRSGVTRCKVQKSGEDSVFSDVTDTLVAEENEFAPESDVERSEVVISAVIKEYREKRENGTTCMRKNVTPSSVIYDPLAPVDLVLFEKLMQHIKGIPPKPPAPADKPAVLSADHESDFYSILIHERP</sequence>
<reference evidence="2" key="1">
    <citation type="submission" date="2019-12" db="EMBL/GenBank/DDBJ databases">
        <title>Genome sequencing and annotation of Brassica cretica.</title>
        <authorList>
            <person name="Studholme D.J."/>
            <person name="Sarris P."/>
        </authorList>
    </citation>
    <scope>NUCLEOTIDE SEQUENCE</scope>
    <source>
        <strain evidence="2">PFS-109/04</strain>
        <tissue evidence="2">Leaf</tissue>
    </source>
</reference>
<evidence type="ECO:0000256" key="1">
    <source>
        <dbReference type="SAM" id="MobiDB-lite"/>
    </source>
</evidence>
<evidence type="ECO:0000313" key="2">
    <source>
        <dbReference type="EMBL" id="KAF3504889.1"/>
    </source>
</evidence>
<feature type="region of interest" description="Disordered" evidence="1">
    <location>
        <begin position="338"/>
        <end position="390"/>
    </location>
</feature>
<dbReference type="Proteomes" id="UP000712600">
    <property type="component" value="Unassembled WGS sequence"/>
</dbReference>
<dbReference type="EMBL" id="QGKX02001621">
    <property type="protein sequence ID" value="KAF3504889.1"/>
    <property type="molecule type" value="Genomic_DNA"/>
</dbReference>
<dbReference type="AlphaFoldDB" id="A0A8S9NVF2"/>
<name>A0A8S9NVF2_BRACR</name>
<comment type="caution">
    <text evidence="2">The sequence shown here is derived from an EMBL/GenBank/DDBJ whole genome shotgun (WGS) entry which is preliminary data.</text>
</comment>
<feature type="compositionally biased region" description="Basic and acidic residues" evidence="1">
    <location>
        <begin position="338"/>
        <end position="371"/>
    </location>
</feature>
<organism evidence="2 3">
    <name type="scientific">Brassica cretica</name>
    <name type="common">Mustard</name>
    <dbReference type="NCBI Taxonomy" id="69181"/>
    <lineage>
        <taxon>Eukaryota</taxon>
        <taxon>Viridiplantae</taxon>
        <taxon>Streptophyta</taxon>
        <taxon>Embryophyta</taxon>
        <taxon>Tracheophyta</taxon>
        <taxon>Spermatophyta</taxon>
        <taxon>Magnoliopsida</taxon>
        <taxon>eudicotyledons</taxon>
        <taxon>Gunneridae</taxon>
        <taxon>Pentapetalae</taxon>
        <taxon>rosids</taxon>
        <taxon>malvids</taxon>
        <taxon>Brassicales</taxon>
        <taxon>Brassicaceae</taxon>
        <taxon>Brassiceae</taxon>
        <taxon>Brassica</taxon>
    </lineage>
</organism>